<reference evidence="5 6" key="1">
    <citation type="submission" date="2021-03" db="EMBL/GenBank/DDBJ databases">
        <title>Winogradskyella sp. nov., isolated from costal sediment.</title>
        <authorList>
            <person name="Gao C."/>
        </authorList>
    </citation>
    <scope>NUCLEOTIDE SEQUENCE [LARGE SCALE GENOMIC DNA]</scope>
    <source>
        <strain evidence="5 6">DF17</strain>
    </source>
</reference>
<accession>A0ABS3T407</accession>
<protein>
    <submittedName>
        <fullName evidence="5">3-keto-5-aminohexanoate cleavage protein</fullName>
    </submittedName>
</protein>
<dbReference type="Proteomes" id="UP000676776">
    <property type="component" value="Unassembled WGS sequence"/>
</dbReference>
<evidence type="ECO:0000256" key="1">
    <source>
        <dbReference type="ARBA" id="ARBA00001947"/>
    </source>
</evidence>
<organism evidence="5 6">
    <name type="scientific">Winogradskyella pelagia</name>
    <dbReference type="NCBI Taxonomy" id="2819984"/>
    <lineage>
        <taxon>Bacteria</taxon>
        <taxon>Pseudomonadati</taxon>
        <taxon>Bacteroidota</taxon>
        <taxon>Flavobacteriia</taxon>
        <taxon>Flavobacteriales</taxon>
        <taxon>Flavobacteriaceae</taxon>
        <taxon>Winogradskyella</taxon>
    </lineage>
</organism>
<evidence type="ECO:0000256" key="2">
    <source>
        <dbReference type="ARBA" id="ARBA00022679"/>
    </source>
</evidence>
<dbReference type="PANTHER" id="PTHR37418:SF2">
    <property type="entry name" value="3-KETO-5-AMINOHEXANOATE CLEAVAGE ENZYME"/>
    <property type="match status" value="1"/>
</dbReference>
<evidence type="ECO:0000313" key="6">
    <source>
        <dbReference type="Proteomes" id="UP000676776"/>
    </source>
</evidence>
<keyword evidence="2" id="KW-0808">Transferase</keyword>
<evidence type="ECO:0000256" key="3">
    <source>
        <dbReference type="ARBA" id="ARBA00022723"/>
    </source>
</evidence>
<dbReference type="InterPro" id="IPR008567">
    <property type="entry name" value="BKACE"/>
</dbReference>
<keyword evidence="3" id="KW-0479">Metal-binding</keyword>
<dbReference type="InterPro" id="IPR013785">
    <property type="entry name" value="Aldolase_TIM"/>
</dbReference>
<dbReference type="EMBL" id="JAGEVF010000009">
    <property type="protein sequence ID" value="MBO3117473.1"/>
    <property type="molecule type" value="Genomic_DNA"/>
</dbReference>
<dbReference type="PANTHER" id="PTHR37418">
    <property type="entry name" value="3-KETO-5-AMINOHEXANOATE CLEAVAGE ENZYME-RELATED"/>
    <property type="match status" value="1"/>
</dbReference>
<keyword evidence="6" id="KW-1185">Reference proteome</keyword>
<comment type="cofactor">
    <cofactor evidence="1">
        <name>Zn(2+)</name>
        <dbReference type="ChEBI" id="CHEBI:29105"/>
    </cofactor>
</comment>
<comment type="caution">
    <text evidence="5">The sequence shown here is derived from an EMBL/GenBank/DDBJ whole genome shotgun (WGS) entry which is preliminary data.</text>
</comment>
<keyword evidence="4" id="KW-0862">Zinc</keyword>
<evidence type="ECO:0000313" key="5">
    <source>
        <dbReference type="EMBL" id="MBO3117473.1"/>
    </source>
</evidence>
<dbReference type="Pfam" id="PF05853">
    <property type="entry name" value="BKACE"/>
    <property type="match status" value="1"/>
</dbReference>
<proteinExistence type="predicted"/>
<evidence type="ECO:0000256" key="4">
    <source>
        <dbReference type="ARBA" id="ARBA00022833"/>
    </source>
</evidence>
<dbReference type="Gene3D" id="3.20.20.70">
    <property type="entry name" value="Aldolase class I"/>
    <property type="match status" value="1"/>
</dbReference>
<name>A0ABS3T407_9FLAO</name>
<gene>
    <name evidence="5" type="ORF">J4050_11985</name>
</gene>
<sequence length="304" mass="33754">MINEITSFNHLKTSNLMEKLIINFTPTGMIPTKDMTPHVPVTVNEIVEDVHKAYEIGITMVHIHARDEATGVPTYKKEVYADIIAGIRKYAPDLVICASLSGRNFNTLDKRSDVLHLEGDLKPDMGSLTLSSLNFNKVASMNAPGMIEDLANVMKDKGIVPELEVFDVGMINFGKYLVKKKIIEAPLYYNLLFGNIACAQSNLLHTGVMLNDVQNDAFVSIAGIGNSQLMMNSLAIAIGKGVRVGLEDNIWFDAERTRLATNAELIERIHVIAKANNRSIMSPTEFRKEMQMEPGHGRYGRVYS</sequence>